<feature type="transmembrane region" description="Helical" evidence="2">
    <location>
        <begin position="74"/>
        <end position="91"/>
    </location>
</feature>
<evidence type="ECO:0008006" key="5">
    <source>
        <dbReference type="Google" id="ProtNLM"/>
    </source>
</evidence>
<dbReference type="eggNOG" id="ENOG50321UV">
    <property type="taxonomic scope" value="Bacteria"/>
</dbReference>
<dbReference type="GeneID" id="77849778"/>
<feature type="transmembrane region" description="Helical" evidence="2">
    <location>
        <begin position="194"/>
        <end position="219"/>
    </location>
</feature>
<sequence length="292" mass="33258">MPVPAAHTAIPADTAQAQSPAGTPEVFVPRYIHGFERSTPLKETDPLKDLQETIIAIPEGFPSEKIPETPMNDPVIVGLVLIVFLLFAFTFKKGIKYLGEVLRNSLNVKERQNLFDDTTVRETQLRAVLLIMTFISEGFCLFELVSRHIPSLSEMIGIGICCGGVIAFCYYYLQKWIYTGIGRLFTDATHTRKWIDSFVSINSLIGIPLALSILAMTFIPPLEKIMFVTAALIYLISRILFIYKGFKIFYRNILDLFYFIVYLCALEITPLFWVYRSSILIYNFVELKIQQL</sequence>
<evidence type="ECO:0000313" key="4">
    <source>
        <dbReference type="Proteomes" id="UP000006044"/>
    </source>
</evidence>
<keyword evidence="2" id="KW-0472">Membrane</keyword>
<feature type="region of interest" description="Disordered" evidence="1">
    <location>
        <begin position="1"/>
        <end position="21"/>
    </location>
</feature>
<dbReference type="STRING" id="742726.HMPREF9448_02598"/>
<dbReference type="OrthoDB" id="1467217at2"/>
<organism evidence="3 4">
    <name type="scientific">Barnesiella intestinihominis YIT 11860</name>
    <dbReference type="NCBI Taxonomy" id="742726"/>
    <lineage>
        <taxon>Bacteria</taxon>
        <taxon>Pseudomonadati</taxon>
        <taxon>Bacteroidota</taxon>
        <taxon>Bacteroidia</taxon>
        <taxon>Bacteroidales</taxon>
        <taxon>Barnesiellaceae</taxon>
        <taxon>Barnesiella</taxon>
    </lineage>
</organism>
<keyword evidence="2" id="KW-1133">Transmembrane helix</keyword>
<dbReference type="Pfam" id="PF14093">
    <property type="entry name" value="DUF4271"/>
    <property type="match status" value="1"/>
</dbReference>
<keyword evidence="4" id="KW-1185">Reference proteome</keyword>
<reference evidence="3 4" key="1">
    <citation type="submission" date="2012-08" db="EMBL/GenBank/DDBJ databases">
        <title>The Genome Sequence of Barnesiella intestinihominis YIT 11860.</title>
        <authorList>
            <consortium name="The Broad Institute Genome Sequencing Platform"/>
            <person name="Earl A."/>
            <person name="Ward D."/>
            <person name="Feldgarden M."/>
            <person name="Gevers D."/>
            <person name="Morotomi M."/>
            <person name="Walker B."/>
            <person name="Young S.K."/>
            <person name="Zeng Q."/>
            <person name="Gargeya S."/>
            <person name="Fitzgerald M."/>
            <person name="Haas B."/>
            <person name="Abouelleil A."/>
            <person name="Alvarado L."/>
            <person name="Arachchi H.M."/>
            <person name="Berlin A.M."/>
            <person name="Chapman S.B."/>
            <person name="Goldberg J."/>
            <person name="Griggs A."/>
            <person name="Gujja S."/>
            <person name="Hansen M."/>
            <person name="Howarth C."/>
            <person name="Imamovic A."/>
            <person name="Larimer J."/>
            <person name="McCowen C."/>
            <person name="Montmayeur A."/>
            <person name="Murphy C."/>
            <person name="Neiman D."/>
            <person name="Pearson M."/>
            <person name="Priest M."/>
            <person name="Roberts A."/>
            <person name="Saif S."/>
            <person name="Shea T."/>
            <person name="Sisk P."/>
            <person name="Sykes S."/>
            <person name="Wortman J."/>
            <person name="Nusbaum C."/>
            <person name="Birren B."/>
        </authorList>
    </citation>
    <scope>NUCLEOTIDE SEQUENCE [LARGE SCALE GENOMIC DNA]</scope>
    <source>
        <strain evidence="3 4">YIT 11860</strain>
    </source>
</reference>
<protein>
    <recommendedName>
        <fullName evidence="5">DUF4271 domain-containing protein</fullName>
    </recommendedName>
</protein>
<dbReference type="InterPro" id="IPR025367">
    <property type="entry name" value="DUF4271"/>
</dbReference>
<dbReference type="AlphaFoldDB" id="K0WRH0"/>
<keyword evidence="2" id="KW-0812">Transmembrane</keyword>
<accession>K0WRH0</accession>
<gene>
    <name evidence="3" type="ORF">HMPREF9448_02598</name>
</gene>
<evidence type="ECO:0000256" key="2">
    <source>
        <dbReference type="SAM" id="Phobius"/>
    </source>
</evidence>
<feature type="transmembrane region" description="Helical" evidence="2">
    <location>
        <begin position="155"/>
        <end position="173"/>
    </location>
</feature>
<proteinExistence type="predicted"/>
<feature type="transmembrane region" description="Helical" evidence="2">
    <location>
        <begin position="127"/>
        <end position="149"/>
    </location>
</feature>
<name>K0WRH0_9BACT</name>
<evidence type="ECO:0000256" key="1">
    <source>
        <dbReference type="SAM" id="MobiDB-lite"/>
    </source>
</evidence>
<dbReference type="EMBL" id="ADLE01000018">
    <property type="protein sequence ID" value="EJZ61922.1"/>
    <property type="molecule type" value="Genomic_DNA"/>
</dbReference>
<feature type="transmembrane region" description="Helical" evidence="2">
    <location>
        <begin position="255"/>
        <end position="275"/>
    </location>
</feature>
<dbReference type="RefSeq" id="WP_008862976.1">
    <property type="nucleotide sequence ID" value="NZ_CAXSYG010000001.1"/>
</dbReference>
<dbReference type="HOGENOM" id="CLU_879144_0_0_10"/>
<dbReference type="Proteomes" id="UP000006044">
    <property type="component" value="Unassembled WGS sequence"/>
</dbReference>
<feature type="transmembrane region" description="Helical" evidence="2">
    <location>
        <begin position="225"/>
        <end position="243"/>
    </location>
</feature>
<comment type="caution">
    <text evidence="3">The sequence shown here is derived from an EMBL/GenBank/DDBJ whole genome shotgun (WGS) entry which is preliminary data.</text>
</comment>
<evidence type="ECO:0000313" key="3">
    <source>
        <dbReference type="EMBL" id="EJZ61922.1"/>
    </source>
</evidence>